<gene>
    <name evidence="1" type="ORF">NP493_699g01002</name>
</gene>
<sequence length="50" mass="5910">MEVKTADVEYAGTNFVIEFLMTKRRPRWRTKWPAGPASVVFRHCQRTEPD</sequence>
<evidence type="ECO:0000313" key="1">
    <source>
        <dbReference type="EMBL" id="KAK2175901.1"/>
    </source>
</evidence>
<proteinExistence type="predicted"/>
<organism evidence="1 2">
    <name type="scientific">Ridgeia piscesae</name>
    <name type="common">Tubeworm</name>
    <dbReference type="NCBI Taxonomy" id="27915"/>
    <lineage>
        <taxon>Eukaryota</taxon>
        <taxon>Metazoa</taxon>
        <taxon>Spiralia</taxon>
        <taxon>Lophotrochozoa</taxon>
        <taxon>Annelida</taxon>
        <taxon>Polychaeta</taxon>
        <taxon>Sedentaria</taxon>
        <taxon>Canalipalpata</taxon>
        <taxon>Sabellida</taxon>
        <taxon>Siboglinidae</taxon>
        <taxon>Ridgeia</taxon>
    </lineage>
</organism>
<comment type="caution">
    <text evidence="1">The sequence shown here is derived from an EMBL/GenBank/DDBJ whole genome shotgun (WGS) entry which is preliminary data.</text>
</comment>
<reference evidence="1" key="1">
    <citation type="journal article" date="2023" name="Mol. Biol. Evol.">
        <title>Third-Generation Sequencing Reveals the Adaptive Role of the Epigenome in Three Deep-Sea Polychaetes.</title>
        <authorList>
            <person name="Perez M."/>
            <person name="Aroh O."/>
            <person name="Sun Y."/>
            <person name="Lan Y."/>
            <person name="Juniper S.K."/>
            <person name="Young C.R."/>
            <person name="Angers B."/>
            <person name="Qian P.Y."/>
        </authorList>
    </citation>
    <scope>NUCLEOTIDE SEQUENCE</scope>
    <source>
        <strain evidence="1">R07B-5</strain>
    </source>
</reference>
<dbReference type="EMBL" id="JAODUO010000698">
    <property type="protein sequence ID" value="KAK2175901.1"/>
    <property type="molecule type" value="Genomic_DNA"/>
</dbReference>
<protein>
    <submittedName>
        <fullName evidence="1">Uncharacterized protein</fullName>
    </submittedName>
</protein>
<accession>A0AAD9NPI9</accession>
<evidence type="ECO:0000313" key="2">
    <source>
        <dbReference type="Proteomes" id="UP001209878"/>
    </source>
</evidence>
<keyword evidence="2" id="KW-1185">Reference proteome</keyword>
<name>A0AAD9NPI9_RIDPI</name>
<dbReference type="Proteomes" id="UP001209878">
    <property type="component" value="Unassembled WGS sequence"/>
</dbReference>
<dbReference type="AlphaFoldDB" id="A0AAD9NPI9"/>